<evidence type="ECO:0000256" key="1">
    <source>
        <dbReference type="ARBA" id="ARBA00010875"/>
    </source>
</evidence>
<evidence type="ECO:0000313" key="12">
    <source>
        <dbReference type="Proteomes" id="UP000195781"/>
    </source>
</evidence>
<dbReference type="GO" id="GO:0006364">
    <property type="term" value="P:rRNA processing"/>
    <property type="evidence" value="ECO:0007669"/>
    <property type="project" value="UniProtKB-UniRule"/>
</dbReference>
<evidence type="ECO:0000256" key="7">
    <source>
        <dbReference type="ARBA" id="ARBA00022801"/>
    </source>
</evidence>
<dbReference type="GO" id="GO:0004222">
    <property type="term" value="F:metalloendopeptidase activity"/>
    <property type="evidence" value="ECO:0007669"/>
    <property type="project" value="InterPro"/>
</dbReference>
<keyword evidence="4 9" id="KW-0540">Nuclease</keyword>
<dbReference type="SUPFAM" id="SSF55486">
    <property type="entry name" value="Metalloproteases ('zincins'), catalytic domain"/>
    <property type="match status" value="1"/>
</dbReference>
<evidence type="ECO:0000256" key="5">
    <source>
        <dbReference type="ARBA" id="ARBA00022723"/>
    </source>
</evidence>
<dbReference type="Proteomes" id="UP000195781">
    <property type="component" value="Unassembled WGS sequence"/>
</dbReference>
<dbReference type="InterPro" id="IPR020549">
    <property type="entry name" value="YbeY_CS"/>
</dbReference>
<dbReference type="PANTHER" id="PTHR46986:SF1">
    <property type="entry name" value="ENDORIBONUCLEASE YBEY, CHLOROPLASTIC"/>
    <property type="match status" value="1"/>
</dbReference>
<feature type="compositionally biased region" description="Basic and acidic residues" evidence="10">
    <location>
        <begin position="175"/>
        <end position="185"/>
    </location>
</feature>
<keyword evidence="12" id="KW-1185">Reference proteome</keyword>
<keyword evidence="5 9" id="KW-0479">Metal-binding</keyword>
<keyword evidence="3 9" id="KW-0698">rRNA processing</keyword>
<evidence type="ECO:0000256" key="9">
    <source>
        <dbReference type="HAMAP-Rule" id="MF_00009"/>
    </source>
</evidence>
<reference evidence="12" key="1">
    <citation type="submission" date="2017-04" db="EMBL/GenBank/DDBJ databases">
        <title>Function of individual gut microbiota members based on whole genome sequencing of pure cultures obtained from chicken caecum.</title>
        <authorList>
            <person name="Medvecky M."/>
            <person name="Cejkova D."/>
            <person name="Polansky O."/>
            <person name="Karasova D."/>
            <person name="Kubasova T."/>
            <person name="Cizek A."/>
            <person name="Rychlik I."/>
        </authorList>
    </citation>
    <scope>NUCLEOTIDE SEQUENCE [LARGE SCALE GENOMIC DNA]</scope>
    <source>
        <strain evidence="12">An5</strain>
    </source>
</reference>
<dbReference type="InterPro" id="IPR023091">
    <property type="entry name" value="MetalPrtase_cat_dom_sf_prd"/>
</dbReference>
<keyword evidence="9" id="KW-0963">Cytoplasm</keyword>
<accession>A0A1Y3XUD1</accession>
<dbReference type="Pfam" id="PF02130">
    <property type="entry name" value="YbeY"/>
    <property type="match status" value="1"/>
</dbReference>
<dbReference type="RefSeq" id="WP_094335124.1">
    <property type="nucleotide sequence ID" value="NZ_NFIE01000005.1"/>
</dbReference>
<dbReference type="HAMAP" id="MF_00009">
    <property type="entry name" value="Endoribonucl_YbeY"/>
    <property type="match status" value="1"/>
</dbReference>
<feature type="binding site" evidence="9">
    <location>
        <position position="127"/>
    </location>
    <ligand>
        <name>Zn(2+)</name>
        <dbReference type="ChEBI" id="CHEBI:29105"/>
        <note>catalytic</note>
    </ligand>
</feature>
<dbReference type="GO" id="GO:0008270">
    <property type="term" value="F:zinc ion binding"/>
    <property type="evidence" value="ECO:0007669"/>
    <property type="project" value="UniProtKB-UniRule"/>
</dbReference>
<evidence type="ECO:0000256" key="10">
    <source>
        <dbReference type="SAM" id="MobiDB-lite"/>
    </source>
</evidence>
<protein>
    <recommendedName>
        <fullName evidence="9">Endoribonuclease YbeY</fullName>
        <ecNumber evidence="9">3.1.-.-</ecNumber>
    </recommendedName>
</protein>
<dbReference type="OrthoDB" id="9807740at2"/>
<evidence type="ECO:0000313" key="11">
    <source>
        <dbReference type="EMBL" id="OUN89196.1"/>
    </source>
</evidence>
<sequence length="185" mass="19732">MGVLLSNDAGLPLLLAEEEFEQALAAVLDEEGIAGAAEVSVTYVDDAEMRALNRTWRGIDAPTDVLSFGCDLDGAADADDDAVWGAPADEDAVIELGDIVLAPGVIAAQAPDFGSTPAEECRLMLVHGLLHLLGYDHMEEDDAVEMERRELAVLRALATARGDDPDAVEIGPVTRHRDDDARRRA</sequence>
<gene>
    <name evidence="9" type="primary">ybeY</name>
    <name evidence="11" type="ORF">B5G02_03000</name>
</gene>
<dbReference type="GO" id="GO:0005737">
    <property type="term" value="C:cytoplasm"/>
    <property type="evidence" value="ECO:0007669"/>
    <property type="project" value="UniProtKB-SubCell"/>
</dbReference>
<name>A0A1Y3XUD1_9ACTN</name>
<dbReference type="EC" id="3.1.-.-" evidence="9"/>
<evidence type="ECO:0000256" key="2">
    <source>
        <dbReference type="ARBA" id="ARBA00022517"/>
    </source>
</evidence>
<comment type="function">
    <text evidence="9">Single strand-specific metallo-endoribonuclease involved in late-stage 70S ribosome quality control and in maturation of the 3' terminus of the 16S rRNA.</text>
</comment>
<keyword evidence="6 9" id="KW-0255">Endonuclease</keyword>
<comment type="subcellular location">
    <subcellularLocation>
        <location evidence="9">Cytoplasm</location>
    </subcellularLocation>
</comment>
<evidence type="ECO:0000256" key="3">
    <source>
        <dbReference type="ARBA" id="ARBA00022552"/>
    </source>
</evidence>
<dbReference type="PANTHER" id="PTHR46986">
    <property type="entry name" value="ENDORIBONUCLEASE YBEY, CHLOROPLASTIC"/>
    <property type="match status" value="1"/>
</dbReference>
<dbReference type="NCBIfam" id="TIGR00043">
    <property type="entry name" value="rRNA maturation RNase YbeY"/>
    <property type="match status" value="1"/>
</dbReference>
<feature type="binding site" evidence="9">
    <location>
        <position position="137"/>
    </location>
    <ligand>
        <name>Zn(2+)</name>
        <dbReference type="ChEBI" id="CHEBI:29105"/>
        <note>catalytic</note>
    </ligand>
</feature>
<evidence type="ECO:0000256" key="6">
    <source>
        <dbReference type="ARBA" id="ARBA00022759"/>
    </source>
</evidence>
<dbReference type="InterPro" id="IPR002036">
    <property type="entry name" value="YbeY"/>
</dbReference>
<keyword evidence="2 9" id="KW-0690">Ribosome biogenesis</keyword>
<evidence type="ECO:0000256" key="8">
    <source>
        <dbReference type="ARBA" id="ARBA00022833"/>
    </source>
</evidence>
<dbReference type="GO" id="GO:0004521">
    <property type="term" value="F:RNA endonuclease activity"/>
    <property type="evidence" value="ECO:0007669"/>
    <property type="project" value="UniProtKB-UniRule"/>
</dbReference>
<feature type="binding site" evidence="9">
    <location>
        <position position="131"/>
    </location>
    <ligand>
        <name>Zn(2+)</name>
        <dbReference type="ChEBI" id="CHEBI:29105"/>
        <note>catalytic</note>
    </ligand>
</feature>
<dbReference type="AlphaFoldDB" id="A0A1Y3XUD1"/>
<comment type="similarity">
    <text evidence="1 9">Belongs to the endoribonuclease YbeY family.</text>
</comment>
<evidence type="ECO:0000256" key="4">
    <source>
        <dbReference type="ARBA" id="ARBA00022722"/>
    </source>
</evidence>
<dbReference type="EMBL" id="NFIE01000005">
    <property type="protein sequence ID" value="OUN89196.1"/>
    <property type="molecule type" value="Genomic_DNA"/>
</dbReference>
<dbReference type="Gene3D" id="3.40.390.30">
    <property type="entry name" value="Metalloproteases ('zincins'), catalytic domain"/>
    <property type="match status" value="1"/>
</dbReference>
<keyword evidence="7 9" id="KW-0378">Hydrolase</keyword>
<dbReference type="PROSITE" id="PS01306">
    <property type="entry name" value="UPF0054"/>
    <property type="match status" value="1"/>
</dbReference>
<comment type="cofactor">
    <cofactor evidence="9">
        <name>Zn(2+)</name>
        <dbReference type="ChEBI" id="CHEBI:29105"/>
    </cofactor>
    <text evidence="9">Binds 1 zinc ion.</text>
</comment>
<keyword evidence="8 9" id="KW-0862">Zinc</keyword>
<proteinExistence type="inferred from homology"/>
<feature type="region of interest" description="Disordered" evidence="10">
    <location>
        <begin position="164"/>
        <end position="185"/>
    </location>
</feature>
<organism evidence="11 12">
    <name type="scientific">[Collinsella] massiliensis</name>
    <dbReference type="NCBI Taxonomy" id="1232426"/>
    <lineage>
        <taxon>Bacteria</taxon>
        <taxon>Bacillati</taxon>
        <taxon>Actinomycetota</taxon>
        <taxon>Coriobacteriia</taxon>
        <taxon>Coriobacteriales</taxon>
        <taxon>Coriobacteriaceae</taxon>
        <taxon>Enorma</taxon>
    </lineage>
</organism>
<comment type="caution">
    <text evidence="11">The sequence shown here is derived from an EMBL/GenBank/DDBJ whole genome shotgun (WGS) entry which is preliminary data.</text>
</comment>